<organism evidence="2 3">
    <name type="scientific">Candidatus Phocaeicola excrementipullorum</name>
    <dbReference type="NCBI Taxonomy" id="2838731"/>
    <lineage>
        <taxon>Bacteria</taxon>
        <taxon>Pseudomonadati</taxon>
        <taxon>Bacteroidota</taxon>
        <taxon>Bacteroidia</taxon>
        <taxon>Bacteroidales</taxon>
        <taxon>Bacteroidaceae</taxon>
        <taxon>Phocaeicola</taxon>
    </lineage>
</organism>
<keyword evidence="1" id="KW-0812">Transmembrane</keyword>
<gene>
    <name evidence="2" type="ORF">H9928_07185</name>
</gene>
<feature type="transmembrane region" description="Helical" evidence="1">
    <location>
        <begin position="146"/>
        <end position="175"/>
    </location>
</feature>
<feature type="transmembrane region" description="Helical" evidence="1">
    <location>
        <begin position="229"/>
        <end position="249"/>
    </location>
</feature>
<reference evidence="2" key="1">
    <citation type="journal article" date="2021" name="PeerJ">
        <title>Extensive microbial diversity within the chicken gut microbiome revealed by metagenomics and culture.</title>
        <authorList>
            <person name="Gilroy R."/>
            <person name="Ravi A."/>
            <person name="Getino M."/>
            <person name="Pursley I."/>
            <person name="Horton D.L."/>
            <person name="Alikhan N.F."/>
            <person name="Baker D."/>
            <person name="Gharbi K."/>
            <person name="Hall N."/>
            <person name="Watson M."/>
            <person name="Adriaenssens E.M."/>
            <person name="Foster-Nyarko E."/>
            <person name="Jarju S."/>
            <person name="Secka A."/>
            <person name="Antonio M."/>
            <person name="Oren A."/>
            <person name="Chaudhuri R.R."/>
            <person name="La Ragione R."/>
            <person name="Hildebrand F."/>
            <person name="Pallen M.J."/>
        </authorList>
    </citation>
    <scope>NUCLEOTIDE SEQUENCE</scope>
    <source>
        <strain evidence="2">8470</strain>
    </source>
</reference>
<feature type="transmembrane region" description="Helical" evidence="1">
    <location>
        <begin position="295"/>
        <end position="316"/>
    </location>
</feature>
<comment type="caution">
    <text evidence="2">The sequence shown here is derived from an EMBL/GenBank/DDBJ whole genome shotgun (WGS) entry which is preliminary data.</text>
</comment>
<feature type="transmembrane region" description="Helical" evidence="1">
    <location>
        <begin position="187"/>
        <end position="208"/>
    </location>
</feature>
<evidence type="ECO:0000313" key="2">
    <source>
        <dbReference type="EMBL" id="MBU3856319.1"/>
    </source>
</evidence>
<keyword evidence="1" id="KW-1133">Transmembrane helix</keyword>
<feature type="transmembrane region" description="Helical" evidence="1">
    <location>
        <begin position="328"/>
        <end position="347"/>
    </location>
</feature>
<dbReference type="AlphaFoldDB" id="A0A948X2V1"/>
<feature type="transmembrane region" description="Helical" evidence="1">
    <location>
        <begin position="261"/>
        <end position="283"/>
    </location>
</feature>
<dbReference type="InterPro" id="IPR025291">
    <property type="entry name" value="DUF4153"/>
</dbReference>
<protein>
    <submittedName>
        <fullName evidence="2">DUF4153 domain-containing protein</fullName>
    </submittedName>
</protein>
<feature type="transmembrane region" description="Helical" evidence="1">
    <location>
        <begin position="54"/>
        <end position="74"/>
    </location>
</feature>
<reference evidence="2" key="2">
    <citation type="submission" date="2021-04" db="EMBL/GenBank/DDBJ databases">
        <authorList>
            <person name="Gilroy R."/>
        </authorList>
    </citation>
    <scope>NUCLEOTIDE SEQUENCE</scope>
    <source>
        <strain evidence="2">8470</strain>
    </source>
</reference>
<dbReference type="EMBL" id="JAHLFJ010000069">
    <property type="protein sequence ID" value="MBU3856319.1"/>
    <property type="molecule type" value="Genomic_DNA"/>
</dbReference>
<name>A0A948X2V1_9BACT</name>
<keyword evidence="1" id="KW-0472">Membrane</keyword>
<feature type="transmembrane region" description="Helical" evidence="1">
    <location>
        <begin position="354"/>
        <end position="373"/>
    </location>
</feature>
<evidence type="ECO:0000256" key="1">
    <source>
        <dbReference type="SAM" id="Phobius"/>
    </source>
</evidence>
<evidence type="ECO:0000313" key="3">
    <source>
        <dbReference type="Proteomes" id="UP000784286"/>
    </source>
</evidence>
<feature type="transmembrane region" description="Helical" evidence="1">
    <location>
        <begin position="110"/>
        <end position="134"/>
    </location>
</feature>
<accession>A0A948X2V1</accession>
<proteinExistence type="predicted"/>
<feature type="transmembrane region" description="Helical" evidence="1">
    <location>
        <begin position="24"/>
        <end position="42"/>
    </location>
</feature>
<dbReference type="Pfam" id="PF13687">
    <property type="entry name" value="DUF4153"/>
    <property type="match status" value="1"/>
</dbReference>
<sequence length="572" mass="65201">MASNFIEKAVYTIAEAFQNCLKRFPITVVFVFALTGHLIYLWTTKGNVSDGKLIYIISYYLSVGTLLSLTLHLWSEEMERKAAKVITHLIGHSLLLADACFLYSQSPDLVWAEIIIAHSAAILALGLSVFFLSFFREKNDVPSWNFALSSLGAFVTANILGSIMSGGLCLLLFSLQKLFGLDIDTRGYGYITILCNVLLTMMLFLGLLPKGKAKHDRKPLARSFLNTAAHYLFLPLTGAYLLVLYVYAAKILISWELPDGWVSWLVTVLMMGCVTIEFSIYPTRMALSGKWDERIARWLPMLVLPLLVLMSVGIARRFNDYGITINRLYLAAFNGWCYLVCIGLFANRARRINWIPISFAAIFLLTSIFPINFASITRRTLRHNIEELTAQVDKDKLPFSNRQYEEWLETLPEEKAKEVNDKLAYMWNTFGRESIRDIVAEDVYFYDKVETASERSHLLFCSFDETKPMEIPEGYTRFIGDSQDTFFFSAEECRTGTLAVPLNRWIENSEDSISIDIKTLEEWDKKEESGNIPPPRINSKSGNHVFYITYFCYDPKQGSGPSLRLSGYLFMK</sequence>
<dbReference type="Proteomes" id="UP000784286">
    <property type="component" value="Unassembled WGS sequence"/>
</dbReference>